<dbReference type="GO" id="GO:0003712">
    <property type="term" value="F:transcription coregulator activity"/>
    <property type="evidence" value="ECO:0007669"/>
    <property type="project" value="InterPro"/>
</dbReference>
<dbReference type="Pfam" id="PF06179">
    <property type="entry name" value="Med22"/>
    <property type="match status" value="1"/>
</dbReference>
<evidence type="ECO:0000256" key="3">
    <source>
        <dbReference type="ARBA" id="ARBA00009005"/>
    </source>
</evidence>
<dbReference type="InterPro" id="IPR011600">
    <property type="entry name" value="Pept_C14_caspase"/>
</dbReference>
<keyword evidence="4" id="KW-0053">Apoptosis</keyword>
<keyword evidence="5" id="KW-0788">Thiol protease</keyword>
<organism evidence="12 13">
    <name type="scientific">Coniochaeta ligniaria NRRL 30616</name>
    <dbReference type="NCBI Taxonomy" id="1408157"/>
    <lineage>
        <taxon>Eukaryota</taxon>
        <taxon>Fungi</taxon>
        <taxon>Dikarya</taxon>
        <taxon>Ascomycota</taxon>
        <taxon>Pezizomycotina</taxon>
        <taxon>Sordariomycetes</taxon>
        <taxon>Sordariomycetidae</taxon>
        <taxon>Coniochaetales</taxon>
        <taxon>Coniochaetaceae</taxon>
        <taxon>Coniochaeta</taxon>
    </lineage>
</organism>
<comment type="subcellular location">
    <subcellularLocation>
        <location evidence="1">Nucleus</location>
    </subcellularLocation>
</comment>
<dbReference type="InterPro" id="IPR050452">
    <property type="entry name" value="Metacaspase"/>
</dbReference>
<keyword evidence="7" id="KW-0865">Zymogen</keyword>
<dbReference type="OrthoDB" id="3223806at2759"/>
<dbReference type="InParanoid" id="A0A1J7IYW9"/>
<proteinExistence type="inferred from homology"/>
<evidence type="ECO:0000256" key="8">
    <source>
        <dbReference type="ARBA" id="ARBA00023163"/>
    </source>
</evidence>
<dbReference type="PANTHER" id="PTHR48104:SF30">
    <property type="entry name" value="METACASPASE-1"/>
    <property type="match status" value="1"/>
</dbReference>
<dbReference type="GO" id="GO:0006915">
    <property type="term" value="P:apoptotic process"/>
    <property type="evidence" value="ECO:0007669"/>
    <property type="project" value="UniProtKB-KW"/>
</dbReference>
<name>A0A1J7IYW9_9PEZI</name>
<dbReference type="InterPro" id="IPR009332">
    <property type="entry name" value="Med22"/>
</dbReference>
<dbReference type="Proteomes" id="UP000182658">
    <property type="component" value="Unassembled WGS sequence"/>
</dbReference>
<evidence type="ECO:0000256" key="5">
    <source>
        <dbReference type="ARBA" id="ARBA00022807"/>
    </source>
</evidence>
<protein>
    <submittedName>
        <fullName evidence="12">Metacaspase</fullName>
    </submittedName>
</protein>
<evidence type="ECO:0000313" key="13">
    <source>
        <dbReference type="Proteomes" id="UP000182658"/>
    </source>
</evidence>
<dbReference type="Gene3D" id="3.40.50.12660">
    <property type="match status" value="2"/>
</dbReference>
<keyword evidence="5" id="KW-0378">Hydrolase</keyword>
<evidence type="ECO:0000256" key="6">
    <source>
        <dbReference type="ARBA" id="ARBA00023015"/>
    </source>
</evidence>
<sequence length="496" mass="53497">MPRKKALIIGINYYGSEHELSGCINDAMNVREYLVNDRGFSSSSHDMVVMTDAPENQGTPFYPTGANMLAAFEWLTGYNDAGDTVWLSYSGHGGQVADTDGDAPSGFDDTICPVDFEENGQITSDTLHRTLVSPMNPQSRLTILFDCCHSGSACELPFVFRPDEDGNVNLMDTFKKGAGLVRAAEHLLQGGFSMTKVNDAEMLLGGATDFFNSLHHLRGGGADGEGLAEDGYAKEWETEGKDVWMFSGCADDQTSADTSIAGRATGAMSWAFIGTMRENPEQSYRNVLQNTRASLMNNYSQVPQLSCGGHFDLDEQLVVAEKEPQVKQVLDPGPDPASTEATVEDSGLSLTDISTDREERLIAEILANFRNLVMLATEPIGSTASAGQAAYSAMAMEIETKGLIKSAEDLLQLTRLLRELWIIGPLRKPGEGEREAEVTIGEEVRGVVGILNQMREKSRQDLVSQGTGQAVLGQGSYTTSGSEPKGDAAQAQSGTR</sequence>
<dbReference type="STRING" id="1408157.A0A1J7IYW9"/>
<feature type="region of interest" description="Disordered" evidence="10">
    <location>
        <begin position="459"/>
        <end position="496"/>
    </location>
</feature>
<evidence type="ECO:0000256" key="2">
    <source>
        <dbReference type="ARBA" id="ARBA00005942"/>
    </source>
</evidence>
<dbReference type="GO" id="GO:0006357">
    <property type="term" value="P:regulation of transcription by RNA polymerase II"/>
    <property type="evidence" value="ECO:0007669"/>
    <property type="project" value="InterPro"/>
</dbReference>
<evidence type="ECO:0000256" key="10">
    <source>
        <dbReference type="SAM" id="MobiDB-lite"/>
    </source>
</evidence>
<keyword evidence="13" id="KW-1185">Reference proteome</keyword>
<evidence type="ECO:0000256" key="9">
    <source>
        <dbReference type="ARBA" id="ARBA00023242"/>
    </source>
</evidence>
<comment type="similarity">
    <text evidence="2">Belongs to the Mediator complex subunit 22 family.</text>
</comment>
<dbReference type="InterPro" id="IPR029030">
    <property type="entry name" value="Caspase-like_dom_sf"/>
</dbReference>
<keyword evidence="6" id="KW-0805">Transcription regulation</keyword>
<dbReference type="GO" id="GO:0005737">
    <property type="term" value="C:cytoplasm"/>
    <property type="evidence" value="ECO:0007669"/>
    <property type="project" value="TreeGrafter"/>
</dbReference>
<dbReference type="GO" id="GO:0016592">
    <property type="term" value="C:mediator complex"/>
    <property type="evidence" value="ECO:0007669"/>
    <property type="project" value="InterPro"/>
</dbReference>
<feature type="domain" description="Peptidase C14 caspase" evidence="11">
    <location>
        <begin position="3"/>
        <end position="307"/>
    </location>
</feature>
<dbReference type="Pfam" id="PF00656">
    <property type="entry name" value="Peptidase_C14"/>
    <property type="match status" value="1"/>
</dbReference>
<dbReference type="GO" id="GO:0006508">
    <property type="term" value="P:proteolysis"/>
    <property type="evidence" value="ECO:0007669"/>
    <property type="project" value="InterPro"/>
</dbReference>
<gene>
    <name evidence="12" type="ORF">CONLIGDRAFT_568539</name>
</gene>
<dbReference type="GO" id="GO:0004197">
    <property type="term" value="F:cysteine-type endopeptidase activity"/>
    <property type="evidence" value="ECO:0007669"/>
    <property type="project" value="InterPro"/>
</dbReference>
<comment type="similarity">
    <text evidence="3">Belongs to the peptidase C14B family.</text>
</comment>
<accession>A0A1J7IYW9</accession>
<evidence type="ECO:0000256" key="4">
    <source>
        <dbReference type="ARBA" id="ARBA00022703"/>
    </source>
</evidence>
<keyword evidence="8" id="KW-0804">Transcription</keyword>
<dbReference type="PANTHER" id="PTHR48104">
    <property type="entry name" value="METACASPASE-4"/>
    <property type="match status" value="1"/>
</dbReference>
<dbReference type="EMBL" id="KV875094">
    <property type="protein sequence ID" value="OIW32943.1"/>
    <property type="molecule type" value="Genomic_DNA"/>
</dbReference>
<dbReference type="Gene3D" id="6.10.280.160">
    <property type="entry name" value="Mediator of RNA polymerase II transcription subunit 22"/>
    <property type="match status" value="1"/>
</dbReference>
<evidence type="ECO:0000256" key="7">
    <source>
        <dbReference type="ARBA" id="ARBA00023145"/>
    </source>
</evidence>
<reference evidence="12 13" key="1">
    <citation type="submission" date="2016-10" db="EMBL/GenBank/DDBJ databases">
        <title>Draft genome sequence of Coniochaeta ligniaria NRRL30616, a lignocellulolytic fungus for bioabatement of inhibitors in plant biomass hydrolysates.</title>
        <authorList>
            <consortium name="DOE Joint Genome Institute"/>
            <person name="Jimenez D.J."/>
            <person name="Hector R.E."/>
            <person name="Riley R."/>
            <person name="Sun H."/>
            <person name="Grigoriev I.V."/>
            <person name="Van Elsas J.D."/>
            <person name="Nichols N.N."/>
        </authorList>
    </citation>
    <scope>NUCLEOTIDE SEQUENCE [LARGE SCALE GENOMIC DNA]</scope>
    <source>
        <strain evidence="12 13">NRRL 30616</strain>
    </source>
</reference>
<keyword evidence="9" id="KW-0539">Nucleus</keyword>
<dbReference type="AlphaFoldDB" id="A0A1J7IYW9"/>
<keyword evidence="5" id="KW-0645">Protease</keyword>
<evidence type="ECO:0000259" key="11">
    <source>
        <dbReference type="Pfam" id="PF00656"/>
    </source>
</evidence>
<evidence type="ECO:0000256" key="1">
    <source>
        <dbReference type="ARBA" id="ARBA00004123"/>
    </source>
</evidence>
<evidence type="ECO:0000313" key="12">
    <source>
        <dbReference type="EMBL" id="OIW32943.1"/>
    </source>
</evidence>
<dbReference type="SUPFAM" id="SSF52129">
    <property type="entry name" value="Caspase-like"/>
    <property type="match status" value="1"/>
</dbReference>